<proteinExistence type="inferred from homology"/>
<dbReference type="AlphaFoldDB" id="A0A4S8NIP6"/>
<dbReference type="Pfam" id="PF13556">
    <property type="entry name" value="HTH_30"/>
    <property type="match status" value="1"/>
</dbReference>
<dbReference type="InterPro" id="IPR042070">
    <property type="entry name" value="PucR_C-HTH_sf"/>
</dbReference>
<gene>
    <name evidence="4" type="ORF">E9934_07540</name>
</gene>
<protein>
    <submittedName>
        <fullName evidence="4">PucR family transcriptional regulator</fullName>
    </submittedName>
</protein>
<keyword evidence="5" id="KW-1185">Reference proteome</keyword>
<feature type="domain" description="CdaR GGDEF-like" evidence="3">
    <location>
        <begin position="169"/>
        <end position="282"/>
    </location>
</feature>
<accession>A0A4S8NIP6</accession>
<dbReference type="PANTHER" id="PTHR33744">
    <property type="entry name" value="CARBOHYDRATE DIACID REGULATOR"/>
    <property type="match status" value="1"/>
</dbReference>
<evidence type="ECO:0000313" key="4">
    <source>
        <dbReference type="EMBL" id="THV16165.1"/>
    </source>
</evidence>
<dbReference type="InterPro" id="IPR025736">
    <property type="entry name" value="PucR_C-HTH_dom"/>
</dbReference>
<evidence type="ECO:0000259" key="3">
    <source>
        <dbReference type="Pfam" id="PF17853"/>
    </source>
</evidence>
<evidence type="ECO:0000259" key="2">
    <source>
        <dbReference type="Pfam" id="PF13556"/>
    </source>
</evidence>
<dbReference type="Gene3D" id="1.10.10.2840">
    <property type="entry name" value="PucR C-terminal helix-turn-helix domain"/>
    <property type="match status" value="1"/>
</dbReference>
<reference evidence="4 5" key="1">
    <citation type="journal article" date="2009" name="Int. J. Syst. Evol. Microbiol.">
        <title>Nocardioides caeni sp. nov., isolated from wastewater.</title>
        <authorList>
            <person name="Yoon J.H."/>
            <person name="Kang S.J."/>
            <person name="Park S."/>
            <person name="Kim W."/>
            <person name="Oh T.K."/>
        </authorList>
    </citation>
    <scope>NUCLEOTIDE SEQUENCE [LARGE SCALE GENOMIC DNA]</scope>
    <source>
        <strain evidence="4 5">DSM 23134</strain>
    </source>
</reference>
<dbReference type="Proteomes" id="UP000307087">
    <property type="component" value="Unassembled WGS sequence"/>
</dbReference>
<sequence length="399" mass="41840">MSPIEPSGRATAATQLRAATGSLSTAAIARIEAERPWFRDLGAEHRSWVGMIVQSGVQGFVDWFGGGGADPGGEEVAIQVFGAAPRSLAGVIDLHQTVDLIRLTIDEVEANIDRLLEPEAAEEVHRGVVRYGREVAFATAEVYARAAEQRGRWDARLEALVVDAVLRAETDETVLSRASAVGWIGRGDVAVVVGAAPEEAAGSPSSVVDAVRRATRGHDLDTLCAVQGHLLVVILGGVQSPEKDAGVVAGLFGEGTVVVGPVAADLRSAHLSARIALDSLRAAVGWPQAPRPVLAHDLLPERIVAGDEAARTEAVEQIYRPLEGSRGELVETLVAYFASGSGIEATARALFVHANTVRYRLGQIGDLTGLTPSAPRDALVLQLALVLGRQASLSPNASL</sequence>
<dbReference type="RefSeq" id="WP_136562260.1">
    <property type="nucleotide sequence ID" value="NZ_BAABLS010000010.1"/>
</dbReference>
<feature type="domain" description="PucR C-terminal helix-turn-helix" evidence="2">
    <location>
        <begin position="329"/>
        <end position="386"/>
    </location>
</feature>
<organism evidence="4 5">
    <name type="scientific">Nocardioides caeni</name>
    <dbReference type="NCBI Taxonomy" id="574700"/>
    <lineage>
        <taxon>Bacteria</taxon>
        <taxon>Bacillati</taxon>
        <taxon>Actinomycetota</taxon>
        <taxon>Actinomycetes</taxon>
        <taxon>Propionibacteriales</taxon>
        <taxon>Nocardioidaceae</taxon>
        <taxon>Nocardioides</taxon>
    </lineage>
</organism>
<dbReference type="EMBL" id="STGW01000003">
    <property type="protein sequence ID" value="THV16165.1"/>
    <property type="molecule type" value="Genomic_DNA"/>
</dbReference>
<comment type="caution">
    <text evidence="4">The sequence shown here is derived from an EMBL/GenBank/DDBJ whole genome shotgun (WGS) entry which is preliminary data.</text>
</comment>
<dbReference type="Pfam" id="PF17853">
    <property type="entry name" value="GGDEF_2"/>
    <property type="match status" value="1"/>
</dbReference>
<evidence type="ECO:0000313" key="5">
    <source>
        <dbReference type="Proteomes" id="UP000307087"/>
    </source>
</evidence>
<dbReference type="InterPro" id="IPR051448">
    <property type="entry name" value="CdaR-like_regulators"/>
</dbReference>
<name>A0A4S8NIP6_9ACTN</name>
<evidence type="ECO:0000256" key="1">
    <source>
        <dbReference type="ARBA" id="ARBA00006754"/>
    </source>
</evidence>
<comment type="similarity">
    <text evidence="1">Belongs to the CdaR family.</text>
</comment>
<dbReference type="PANTHER" id="PTHR33744:SF7">
    <property type="entry name" value="PUCR FAMILY TRANSCRIPTIONAL REGULATOR"/>
    <property type="match status" value="1"/>
</dbReference>
<dbReference type="OrthoDB" id="3246591at2"/>
<dbReference type="InterPro" id="IPR041522">
    <property type="entry name" value="CdaR_GGDEF"/>
</dbReference>